<organism evidence="2 3">
    <name type="scientific">Clostridium intestinale</name>
    <dbReference type="NCBI Taxonomy" id="36845"/>
    <lineage>
        <taxon>Bacteria</taxon>
        <taxon>Bacillati</taxon>
        <taxon>Bacillota</taxon>
        <taxon>Clostridia</taxon>
        <taxon>Eubacteriales</taxon>
        <taxon>Clostridiaceae</taxon>
        <taxon>Clostridium</taxon>
    </lineage>
</organism>
<dbReference type="AlphaFoldDB" id="A0A7D6ZZX5"/>
<dbReference type="Proteomes" id="UP000512286">
    <property type="component" value="Chromosome"/>
</dbReference>
<evidence type="ECO:0000313" key="2">
    <source>
        <dbReference type="EMBL" id="QLY81494.1"/>
    </source>
</evidence>
<sequence length="196" mass="22302">MQSIGKRMDKKSGSIIVEATVFFLIISLMIFIFYITALGQARTQREMVSDDLVSSELAAFKDIDMEKLGESDDLTLIVVTDPEASFETFKHHLKYNLNIDDDFKPRSEFHFIKSKVNLDDFYIYNVYGEDVEFLKLNSSGEFDKTTITNGKGTLKTPNDKIIEATTIYAKISFEVESIFNNKVMVSTSEEVDIAKN</sequence>
<dbReference type="KEGG" id="cint:HZF06_07890"/>
<evidence type="ECO:0000313" key="3">
    <source>
        <dbReference type="Proteomes" id="UP000512286"/>
    </source>
</evidence>
<feature type="transmembrane region" description="Helical" evidence="1">
    <location>
        <begin position="12"/>
        <end position="35"/>
    </location>
</feature>
<dbReference type="EMBL" id="CP059378">
    <property type="protein sequence ID" value="QLY81494.1"/>
    <property type="molecule type" value="Genomic_DNA"/>
</dbReference>
<keyword evidence="1" id="KW-0812">Transmembrane</keyword>
<accession>A0A7D6ZZX5</accession>
<keyword evidence="1" id="KW-1133">Transmembrane helix</keyword>
<name>A0A7D6ZZX5_9CLOT</name>
<dbReference type="RefSeq" id="WP_181603067.1">
    <property type="nucleotide sequence ID" value="NZ_CP059378.1"/>
</dbReference>
<reference evidence="2 3" key="1">
    <citation type="submission" date="2020-07" db="EMBL/GenBank/DDBJ databases">
        <title>Electron transfer.</title>
        <authorList>
            <person name="Huang L."/>
            <person name="Liu X."/>
            <person name="Zhou S."/>
        </authorList>
    </citation>
    <scope>NUCLEOTIDE SEQUENCE [LARGE SCALE GENOMIC DNA]</scope>
    <source>
        <strain evidence="2 3">Lx1</strain>
    </source>
</reference>
<protein>
    <submittedName>
        <fullName evidence="2">Uncharacterized protein</fullName>
    </submittedName>
</protein>
<keyword evidence="1" id="KW-0472">Membrane</keyword>
<proteinExistence type="predicted"/>
<evidence type="ECO:0000256" key="1">
    <source>
        <dbReference type="SAM" id="Phobius"/>
    </source>
</evidence>
<gene>
    <name evidence="2" type="ORF">HZF06_07890</name>
</gene>